<organism evidence="1 2">
    <name type="scientific">Legionella massiliensis</name>
    <dbReference type="NCBI Taxonomy" id="1034943"/>
    <lineage>
        <taxon>Bacteria</taxon>
        <taxon>Pseudomonadati</taxon>
        <taxon>Pseudomonadota</taxon>
        <taxon>Gammaproteobacteria</taxon>
        <taxon>Legionellales</taxon>
        <taxon>Legionellaceae</taxon>
        <taxon>Legionella</taxon>
    </lineage>
</organism>
<dbReference type="RefSeq" id="WP_043873008.1">
    <property type="nucleotide sequence ID" value="NZ_CCVW01000001.1"/>
</dbReference>
<dbReference type="Proteomes" id="UP000044071">
    <property type="component" value="Unassembled WGS sequence"/>
</dbReference>
<dbReference type="STRING" id="1034943.BN59_00748"/>
<dbReference type="AlphaFoldDB" id="A0A078KXJ2"/>
<reference evidence="1 2" key="1">
    <citation type="submission" date="2014-06" db="EMBL/GenBank/DDBJ databases">
        <authorList>
            <person name="Urmite Genomes Urmite Genomes"/>
        </authorList>
    </citation>
    <scope>NUCLEOTIDE SEQUENCE [LARGE SCALE GENOMIC DNA]</scope>
</reference>
<name>A0A078KXJ2_9GAMM</name>
<gene>
    <name evidence="1" type="ORF">BN59_00748</name>
</gene>
<protein>
    <submittedName>
        <fullName evidence="1">Uncharacterized protein</fullName>
    </submittedName>
</protein>
<accession>A0A078KXJ2</accession>
<proteinExistence type="predicted"/>
<sequence length="124" mass="14101">MTKNELEQDLELKERMRKLSGFPRKSTDQALQDLNAAKNKASNAKTITELKRSLDHLKMAMRLALEAMGKSKGKEKQRIYGEIWQAQKLLGDKEKVLARATRAPELKPLAPNLAEMGDGWLKIR</sequence>
<evidence type="ECO:0000313" key="1">
    <source>
        <dbReference type="EMBL" id="CDZ76479.1"/>
    </source>
</evidence>
<dbReference type="EMBL" id="CCSB01000001">
    <property type="protein sequence ID" value="CDZ76479.1"/>
    <property type="molecule type" value="Genomic_DNA"/>
</dbReference>
<evidence type="ECO:0000313" key="2">
    <source>
        <dbReference type="Proteomes" id="UP000044071"/>
    </source>
</evidence>
<keyword evidence="2" id="KW-1185">Reference proteome</keyword>